<feature type="region of interest" description="Disordered" evidence="1">
    <location>
        <begin position="330"/>
        <end position="363"/>
    </location>
</feature>
<feature type="compositionally biased region" description="Basic and acidic residues" evidence="1">
    <location>
        <begin position="241"/>
        <end position="283"/>
    </location>
</feature>
<dbReference type="InterPro" id="IPR038991">
    <property type="entry name" value="CAAP1"/>
</dbReference>
<dbReference type="Proteomes" id="UP000695022">
    <property type="component" value="Unplaced"/>
</dbReference>
<feature type="compositionally biased region" description="Basic and acidic residues" evidence="1">
    <location>
        <begin position="748"/>
        <end position="759"/>
    </location>
</feature>
<feature type="compositionally biased region" description="Basic and acidic residues" evidence="1">
    <location>
        <begin position="442"/>
        <end position="453"/>
    </location>
</feature>
<feature type="compositionally biased region" description="Basic residues" evidence="1">
    <location>
        <begin position="59"/>
        <end position="78"/>
    </location>
</feature>
<dbReference type="RefSeq" id="XP_014663263.1">
    <property type="nucleotide sequence ID" value="XM_014807777.1"/>
</dbReference>
<feature type="compositionally biased region" description="Polar residues" evidence="1">
    <location>
        <begin position="431"/>
        <end position="441"/>
    </location>
</feature>
<feature type="compositionally biased region" description="Acidic residues" evidence="1">
    <location>
        <begin position="347"/>
        <end position="363"/>
    </location>
</feature>
<name>A0ABM1DTJ2_PRICU</name>
<feature type="compositionally biased region" description="Acidic residues" evidence="1">
    <location>
        <begin position="404"/>
        <end position="426"/>
    </location>
</feature>
<dbReference type="GeneID" id="106805968"/>
<dbReference type="PANTHER" id="PTHR14740:SF3">
    <property type="entry name" value="CASPASE ACTIVITY AND APOPTOSIS INHIBITOR 1"/>
    <property type="match status" value="1"/>
</dbReference>
<feature type="region of interest" description="Disordered" evidence="1">
    <location>
        <begin position="57"/>
        <end position="91"/>
    </location>
</feature>
<gene>
    <name evidence="3" type="primary">LOC106805968</name>
</gene>
<reference evidence="3" key="1">
    <citation type="submission" date="2025-08" db="UniProtKB">
        <authorList>
            <consortium name="RefSeq"/>
        </authorList>
    </citation>
    <scope>IDENTIFICATION</scope>
</reference>
<protein>
    <submittedName>
        <fullName evidence="3">Uncharacterized protein LOC106805968</fullName>
    </submittedName>
</protein>
<feature type="compositionally biased region" description="Polar residues" evidence="1">
    <location>
        <begin position="471"/>
        <end position="485"/>
    </location>
</feature>
<feature type="region of interest" description="Disordered" evidence="1">
    <location>
        <begin position="375"/>
        <end position="461"/>
    </location>
</feature>
<feature type="compositionally biased region" description="Acidic residues" evidence="1">
    <location>
        <begin position="227"/>
        <end position="240"/>
    </location>
</feature>
<feature type="compositionally biased region" description="Polar residues" evidence="1">
    <location>
        <begin position="331"/>
        <end position="342"/>
    </location>
</feature>
<feature type="region of interest" description="Disordered" evidence="1">
    <location>
        <begin position="860"/>
        <end position="888"/>
    </location>
</feature>
<dbReference type="PANTHER" id="PTHR14740">
    <property type="entry name" value="CASPASE ACTIVITY AND APOPTOSIS INHIBITOR 1"/>
    <property type="match status" value="1"/>
</dbReference>
<organism evidence="2 3">
    <name type="scientific">Priapulus caudatus</name>
    <name type="common">Priapulid worm</name>
    <dbReference type="NCBI Taxonomy" id="37621"/>
    <lineage>
        <taxon>Eukaryota</taxon>
        <taxon>Metazoa</taxon>
        <taxon>Ecdysozoa</taxon>
        <taxon>Scalidophora</taxon>
        <taxon>Priapulida</taxon>
        <taxon>Priapulimorpha</taxon>
        <taxon>Priapulimorphida</taxon>
        <taxon>Priapulidae</taxon>
        <taxon>Priapulus</taxon>
    </lineage>
</organism>
<sequence>MVMHVQSANCVQLQLDCTHCVTQVTMTMIPDSTQDVRKELAPTSRTAKERNISMAKDMKGKKRKSKELLKKKGTKRKKAEQTRATESPGCDAAEMDLQVELKPISDYVGDRTELVEQMMTTITMPQIRRMLPDILKDIPGDKLKQLCNDQLDMMSKKRILCILKGENADDISSSGTDDGDDEDVKELGQEQDSVQPADSTSSLLDEPHSAEKKLSTTNDNDQLELNPDQDEVGSLYDEEMDRSVAAKDVELNADTPKEAEVEKLDVKPEKEIPSHHQEEERIPRHLPTTAPPTTEDASLGHAALSSFTKNQMEILELEMRARAIKAMLNAQVRQSGTPQSQPQEQKVEEEVEQEEWDEDEEQEDIAYRIDDQCQARTQEEDEVIAKPLSPPAPVVTRYKRGVDSEPEEGELTDQSEDDGEQVDDNVESNKPESTIQVSSPTKVEERQIKREGDPAVALSAADASDIVTAPADSTRSGSLPAVTSSDDGEERAIGETLCALVDAVAASIDCHRVAETNADDGAGACSTHAAIARGSSMRAPCRLAVTLYKLAVTLCKLAVTLYKLAVTLCKLAVMLCKLAVTLCKLAVTLYKLAVTLCKLAVTLCKLAVTLYKLAVTLCGLAVTLCKLVMTLYKLAVRKMVTVATRSCVLARNVGRTTADCTRIHTPEAKQSQCGQWNTRRSRMLTTLTQDSGVKVPSPMSRNWMPKKVERTVPDGELTDQSEDDGEQVDDNVESNKPESTIQVSSPTKVEERQIKREGDPAVALSAADASAIVTAPADSTRSGSLPAVTSSDDGEERAIGETLCALVDAVAASIDCHRVAETNADDGAGACSTHAAIARGSSMRAPCSHDPSHMRAVRVEAVSTRQNVGQDGNDGRQAGASDTVASWQ</sequence>
<evidence type="ECO:0000256" key="1">
    <source>
        <dbReference type="SAM" id="MobiDB-lite"/>
    </source>
</evidence>
<feature type="compositionally biased region" description="Basic and acidic residues" evidence="1">
    <location>
        <begin position="205"/>
        <end position="214"/>
    </location>
</feature>
<feature type="compositionally biased region" description="Acidic residues" evidence="1">
    <location>
        <begin position="716"/>
        <end position="732"/>
    </location>
</feature>
<evidence type="ECO:0000313" key="3">
    <source>
        <dbReference type="RefSeq" id="XP_014663263.1"/>
    </source>
</evidence>
<feature type="region of interest" description="Disordered" evidence="1">
    <location>
        <begin position="168"/>
        <end position="300"/>
    </location>
</feature>
<feature type="region of interest" description="Disordered" evidence="1">
    <location>
        <begin position="467"/>
        <end position="486"/>
    </location>
</feature>
<keyword evidence="2" id="KW-1185">Reference proteome</keyword>
<feature type="region of interest" description="Disordered" evidence="1">
    <location>
        <begin position="688"/>
        <end position="762"/>
    </location>
</feature>
<dbReference type="Pfam" id="PF15335">
    <property type="entry name" value="CAAP1"/>
    <property type="match status" value="1"/>
</dbReference>
<accession>A0ABM1DTJ2</accession>
<evidence type="ECO:0000313" key="2">
    <source>
        <dbReference type="Proteomes" id="UP000695022"/>
    </source>
</evidence>
<feature type="compositionally biased region" description="Polar residues" evidence="1">
    <location>
        <begin position="737"/>
        <end position="747"/>
    </location>
</feature>
<feature type="compositionally biased region" description="Polar residues" evidence="1">
    <location>
        <begin position="190"/>
        <end position="203"/>
    </location>
</feature>
<proteinExistence type="predicted"/>